<evidence type="ECO:0000313" key="2">
    <source>
        <dbReference type="Proteomes" id="UP001428341"/>
    </source>
</evidence>
<dbReference type="EMBL" id="JBCGBO010000024">
    <property type="protein sequence ID" value="KAK9183184.1"/>
    <property type="molecule type" value="Genomic_DNA"/>
</dbReference>
<evidence type="ECO:0000313" key="1">
    <source>
        <dbReference type="EMBL" id="KAK9183184.1"/>
    </source>
</evidence>
<organism evidence="1 2">
    <name type="scientific">Citrus x changshan-huyou</name>
    <dbReference type="NCBI Taxonomy" id="2935761"/>
    <lineage>
        <taxon>Eukaryota</taxon>
        <taxon>Viridiplantae</taxon>
        <taxon>Streptophyta</taxon>
        <taxon>Embryophyta</taxon>
        <taxon>Tracheophyta</taxon>
        <taxon>Spermatophyta</taxon>
        <taxon>Magnoliopsida</taxon>
        <taxon>eudicotyledons</taxon>
        <taxon>Gunneridae</taxon>
        <taxon>Pentapetalae</taxon>
        <taxon>rosids</taxon>
        <taxon>malvids</taxon>
        <taxon>Sapindales</taxon>
        <taxon>Rutaceae</taxon>
        <taxon>Aurantioideae</taxon>
        <taxon>Citrus</taxon>
    </lineage>
</organism>
<proteinExistence type="predicted"/>
<gene>
    <name evidence="1" type="ORF">WN944_026333</name>
</gene>
<protein>
    <submittedName>
        <fullName evidence="1">Uncharacterized protein</fullName>
    </submittedName>
</protein>
<dbReference type="Proteomes" id="UP001428341">
    <property type="component" value="Unassembled WGS sequence"/>
</dbReference>
<accession>A0AAP0QDU2</accession>
<keyword evidence="2" id="KW-1185">Reference proteome</keyword>
<name>A0AAP0QDU2_9ROSI</name>
<sequence>MTTYQSPHQAWTAGPGTTRQSLTASYNRTRSKMIFQIAYLARCAPNRSAKFWSWKTVSGLKLADAFGALLGFFHSLTITRI</sequence>
<reference evidence="1 2" key="1">
    <citation type="submission" date="2024-05" db="EMBL/GenBank/DDBJ databases">
        <title>Haplotype-resolved chromosome-level genome assembly of Huyou (Citrus changshanensis).</title>
        <authorList>
            <person name="Miao C."/>
            <person name="Chen W."/>
            <person name="Wu Y."/>
            <person name="Wang L."/>
            <person name="Zhao S."/>
            <person name="Grierson D."/>
            <person name="Xu C."/>
            <person name="Chen K."/>
        </authorList>
    </citation>
    <scope>NUCLEOTIDE SEQUENCE [LARGE SCALE GENOMIC DNA]</scope>
    <source>
        <strain evidence="1">01-14</strain>
        <tissue evidence="1">Leaf</tissue>
    </source>
</reference>
<comment type="caution">
    <text evidence="1">The sequence shown here is derived from an EMBL/GenBank/DDBJ whole genome shotgun (WGS) entry which is preliminary data.</text>
</comment>
<dbReference type="AlphaFoldDB" id="A0AAP0QDU2"/>